<dbReference type="InterPro" id="IPR000159">
    <property type="entry name" value="RA_dom"/>
</dbReference>
<evidence type="ECO:0000259" key="2">
    <source>
        <dbReference type="PROSITE" id="PS50106"/>
    </source>
</evidence>
<evidence type="ECO:0000259" key="4">
    <source>
        <dbReference type="PROSITE" id="PS51126"/>
    </source>
</evidence>
<feature type="region of interest" description="Disordered" evidence="1">
    <location>
        <begin position="2219"/>
        <end position="2274"/>
    </location>
</feature>
<comment type="caution">
    <text evidence="5">The sequence shown here is derived from an EMBL/GenBank/DDBJ whole genome shotgun (WGS) entry which is preliminary data.</text>
</comment>
<keyword evidence="6" id="KW-1185">Reference proteome</keyword>
<dbReference type="InterPro" id="IPR029071">
    <property type="entry name" value="Ubiquitin-like_domsf"/>
</dbReference>
<feature type="domain" description="Ras-associating" evidence="3">
    <location>
        <begin position="285"/>
        <end position="390"/>
    </location>
</feature>
<accession>A0AAE1ZK11</accession>
<dbReference type="InterPro" id="IPR028842">
    <property type="entry name" value="Afadin"/>
</dbReference>
<organism evidence="5 6">
    <name type="scientific">Schistosoma mekongi</name>
    <name type="common">Parasitic worm</name>
    <dbReference type="NCBI Taxonomy" id="38744"/>
    <lineage>
        <taxon>Eukaryota</taxon>
        <taxon>Metazoa</taxon>
        <taxon>Spiralia</taxon>
        <taxon>Lophotrochozoa</taxon>
        <taxon>Platyhelminthes</taxon>
        <taxon>Trematoda</taxon>
        <taxon>Digenea</taxon>
        <taxon>Strigeidida</taxon>
        <taxon>Schistosomatoidea</taxon>
        <taxon>Schistosomatidae</taxon>
        <taxon>Schistosoma</taxon>
    </lineage>
</organism>
<dbReference type="Gene3D" id="2.30.42.10">
    <property type="match status" value="1"/>
</dbReference>
<dbReference type="Gene3D" id="3.10.20.90">
    <property type="entry name" value="Phosphatidylinositol 3-kinase Catalytic Subunit, Chain A, domain 1"/>
    <property type="match status" value="2"/>
</dbReference>
<dbReference type="PROSITE" id="PS51126">
    <property type="entry name" value="DILUTE"/>
    <property type="match status" value="1"/>
</dbReference>
<evidence type="ECO:0008006" key="7">
    <source>
        <dbReference type="Google" id="ProtNLM"/>
    </source>
</evidence>
<dbReference type="Pfam" id="PF00595">
    <property type="entry name" value="PDZ"/>
    <property type="match status" value="1"/>
</dbReference>
<dbReference type="GO" id="GO:0032880">
    <property type="term" value="P:regulation of protein localization"/>
    <property type="evidence" value="ECO:0007669"/>
    <property type="project" value="TreeGrafter"/>
</dbReference>
<dbReference type="GO" id="GO:0007165">
    <property type="term" value="P:signal transduction"/>
    <property type="evidence" value="ECO:0007669"/>
    <property type="project" value="InterPro"/>
</dbReference>
<feature type="non-terminal residue" evidence="5">
    <location>
        <position position="1"/>
    </location>
</feature>
<feature type="region of interest" description="Disordered" evidence="1">
    <location>
        <begin position="1926"/>
        <end position="1961"/>
    </location>
</feature>
<evidence type="ECO:0000259" key="3">
    <source>
        <dbReference type="PROSITE" id="PS50200"/>
    </source>
</evidence>
<dbReference type="InterPro" id="IPR036034">
    <property type="entry name" value="PDZ_sf"/>
</dbReference>
<reference evidence="5" key="1">
    <citation type="submission" date="2022-04" db="EMBL/GenBank/DDBJ databases">
        <authorList>
            <person name="Xu L."/>
            <person name="Lv Z."/>
        </authorList>
    </citation>
    <scope>NUCLEOTIDE SEQUENCE</scope>
    <source>
        <strain evidence="5">LV_2022a</strain>
    </source>
</reference>
<dbReference type="PROSITE" id="PS50200">
    <property type="entry name" value="RA"/>
    <property type="match status" value="2"/>
</dbReference>
<sequence length="2303" mass="257620">MRCSNDRREKLVEQILEWNSNRLDLFELSIPDEKCEFNGVMRFFLQDDNRRFQTKCIRVSSSAKTSEVADILKEKFCAQEPSLVNKCFGIYEQHANGVRRLTNDEYPLLVQLSWSKLDREGKFVLKLEPNSGRGVQANISGSQNQTKLLNDGGSGSVVNSKTRMFRRGWSFRREKINSSVPEKTTERRRPLGCATGVGLSKTSRSNFITANSLNCLPGSAKHHANGDNIPYSHKNSSSFLLNPDALPDSLFTRTIYDPETIMQRKRQRTLQAKLIQMLHHDSPESGGALKIYGGQLFPEIPYKTLLISITDNVAYILRESLNKYGLDDADPDAYCLVMRKRNSHDISTGLIGHEEILSDDTCPLEYLLASSSTSKSSDTVITFELRSRPPHLIKKKPFISLPVSSSLHLTESPNFTSSSINSMNKHLNKDEIGHTNVIQTICLIELDAGDESIELPHLTDIPQDKIYPIPVHKGEVYVGTATGPDKLHPNIVCLPKLKWSDVELYHIMFWSPAVSLTTANNNNMKSSKGWLACRPCLLSSSCTSLSSEVHHKSSVHKITEVYLNNSLLTIPTNSNYHELTFWLKPGDLLRLGKECHHQLKVWTYVDYSQTCTPTPNAYNNNLVHSSRITNSHSAVIQSHNTGVTRRPSIDATTADCNILLTPQHNKTVSPYLNIPPYINECSPERRVTLQNSYLTNIGKHPECEMKLLIEKESQNGFLSKLCPMANPSSLCDSSSSLSCTSTSETISSDSTNSSLKAINTVGLGVQHQQQHNQIDIIHLNSNTNSTIPVTDATENIAATTTGVHNNKPQPIDCCSTVLDRAGQHTFSRSNNPCLSPQLLHYDNNSNNRLLSISEKPTATVPLNSELHHVNTISSEQSISPNHSYCSTITKGDPIDNSKGSSTRTKTSVSDRLPCQMAFAPITLEQLLDWIITKQLKFAHQPRNIHTTATTTTTTTYNNSNNSGQSDVTIELCPLGPSMCIYLMLRAICRQCDRWEAIEWKQLTKSSNPKVMNNMTTEEDSLKNNLNTSISFQSENLPIHPNNSVTNHDELILNQLQRRQRHLLSLFISAVDRFHSFELYVNDRIKDIDLDYSMTKLESNCPTTSATSLKDARNVDLQFITLIKSVTAWLANSSQLLHLTTRDIDFNTTFKSSVVGESRESNPVTLDNNHVNSWNQLKEQLAEIVQTAFVYLADLCVFRLDLIAIPELLQYLTKCVQILSNPHNDNRQVSDKSADIFDSVDQRQSNSAQNSVELDEINDKTQVSSSNHHYSVQQRMYNEMFDSKHNITLKILDEILNCLHLSYVNPAFTVQLFAHLLHRLNARLFNFIIGYDCDTNEIMKPTHISPLWGKCLHDWIHFCIEDWANTQGLSLAAECYLQRISQAADLMLCDMKSVESLYNLAVDLISLNSRQVQVILENYQLMNNNNNDTIESRTTTTENFNLQQQIPKAWIEFVVSGVKLVADRILTEDNPCHSMVNQEVEEKNATKPSSPKYLELGEPLDLHLPFLLPEDCYPSDNPVPINNSCYNSSGSESNVKNKNDSIISQDEIDSGICSQSNSINQKHHHLVLSPPNGQVNCNNNNNTTIITVDSIKHFLTPAIQIGWCRLSIRSNNNNNVYQLDKSSMVDKKLHINQNSQQFLRWNVYLSIDSKSSINCHSVEEDNNINNNDDNNSNNDINIGRLNKHSRVSDEFSDNGVVQCKNETIGTATSYSSNYQPNNNNNEVIINQLSSISLSKNHSLRPTNQLCSRHCTYSVVVPKIGPSLGLSIVAARSEYGDDLGIYVRGINSESGASQAKLIYDEDYRMNSLYSNFLLTPPYLRIGDRLISVNGQSITGLSQDDAVRLVSSTTYEVILTVVRYAKQDVEQKDKITTTAAITDPSKSEESDLQCIDCLLHESLLSNYKDLVKDNGGEDEQSSNICVIQDSARKSVNQSGNNDNNNSSGTQLKHPPLTPTTTLHINNSSNNGSSFIPNVHIGMKLSIDTNCSHDTSNNNKCRTIHSDYFNRKWNYQSNTICRNNNSINNNKISDGFTNLPGGCNLPHRNRSASTNERQLRLYIDASSCNSNSNIYDEPSISEYSLCNESFLSTSKLEKSGMRTLSPHNTTNNSSYNEFEQNTLPTRPCHRPKGQSVSFDDRLTASRFTQLHEGMKSSIPNDTKSFHHNESMPSRLLINSSSAFSPSTIASIQSPNQSFMNTIDSSTSTELTHTASYLSSVHKSGLNSLENNRPIHSTLGQNTSDCTSSSVSSYHPSSKHSSHYQHHHNVSTTSCSSPNTTSNKISQISTVPTLISGSKPPKTFVPTAYVLP</sequence>
<dbReference type="SMART" id="SM00228">
    <property type="entry name" value="PDZ"/>
    <property type="match status" value="1"/>
</dbReference>
<dbReference type="SMART" id="SM00314">
    <property type="entry name" value="RA"/>
    <property type="match status" value="2"/>
</dbReference>
<proteinExistence type="predicted"/>
<dbReference type="Proteomes" id="UP001292079">
    <property type="component" value="Unassembled WGS sequence"/>
</dbReference>
<feature type="region of interest" description="Disordered" evidence="1">
    <location>
        <begin position="2098"/>
        <end position="2128"/>
    </location>
</feature>
<dbReference type="InterPro" id="IPR001478">
    <property type="entry name" value="PDZ"/>
</dbReference>
<feature type="compositionally biased region" description="Basic residues" evidence="1">
    <location>
        <begin position="2248"/>
        <end position="2260"/>
    </location>
</feature>
<evidence type="ECO:0000313" key="5">
    <source>
        <dbReference type="EMBL" id="KAK4475561.1"/>
    </source>
</evidence>
<dbReference type="EMBL" id="JALJAT010000001">
    <property type="protein sequence ID" value="KAK4475561.1"/>
    <property type="molecule type" value="Genomic_DNA"/>
</dbReference>
<feature type="compositionally biased region" description="Polar residues" evidence="1">
    <location>
        <begin position="2098"/>
        <end position="2116"/>
    </location>
</feature>
<evidence type="ECO:0000313" key="6">
    <source>
        <dbReference type="Proteomes" id="UP001292079"/>
    </source>
</evidence>
<dbReference type="PANTHER" id="PTHR10398">
    <property type="entry name" value="AFADIN"/>
    <property type="match status" value="1"/>
</dbReference>
<feature type="compositionally biased region" description="Low complexity" evidence="1">
    <location>
        <begin position="2261"/>
        <end position="2274"/>
    </location>
</feature>
<feature type="compositionally biased region" description="Polar residues" evidence="1">
    <location>
        <begin position="2219"/>
        <end position="2238"/>
    </location>
</feature>
<dbReference type="SUPFAM" id="SSF50156">
    <property type="entry name" value="PDZ domain-like"/>
    <property type="match status" value="1"/>
</dbReference>
<protein>
    <recommendedName>
        <fullName evidence="7">Afadin</fullName>
    </recommendedName>
</protein>
<dbReference type="InterPro" id="IPR002710">
    <property type="entry name" value="Dilute_dom"/>
</dbReference>
<feature type="domain" description="PDZ" evidence="2">
    <location>
        <begin position="1752"/>
        <end position="1858"/>
    </location>
</feature>
<dbReference type="GO" id="GO:0005912">
    <property type="term" value="C:adherens junction"/>
    <property type="evidence" value="ECO:0007669"/>
    <property type="project" value="TreeGrafter"/>
</dbReference>
<evidence type="ECO:0000256" key="1">
    <source>
        <dbReference type="SAM" id="MobiDB-lite"/>
    </source>
</evidence>
<dbReference type="SMART" id="SM01132">
    <property type="entry name" value="DIL"/>
    <property type="match status" value="1"/>
</dbReference>
<feature type="compositionally biased region" description="Low complexity" evidence="1">
    <location>
        <begin position="1927"/>
        <end position="1940"/>
    </location>
</feature>
<dbReference type="GO" id="GO:0050839">
    <property type="term" value="F:cell adhesion molecule binding"/>
    <property type="evidence" value="ECO:0007669"/>
    <property type="project" value="TreeGrafter"/>
</dbReference>
<reference evidence="5" key="2">
    <citation type="journal article" date="2023" name="Infect Dis Poverty">
        <title>Chromosome-scale genome of the human blood fluke Schistosoma mekongi and its implications for public health.</title>
        <authorList>
            <person name="Zhou M."/>
            <person name="Xu L."/>
            <person name="Xu D."/>
            <person name="Chen W."/>
            <person name="Khan J."/>
            <person name="Hu Y."/>
            <person name="Huang H."/>
            <person name="Wei H."/>
            <person name="Zhang Y."/>
            <person name="Chusongsang P."/>
            <person name="Tanasarnprasert K."/>
            <person name="Hu X."/>
            <person name="Limpanont Y."/>
            <person name="Lv Z."/>
        </authorList>
    </citation>
    <scope>NUCLEOTIDE SEQUENCE</scope>
    <source>
        <strain evidence="5">LV_2022a</strain>
    </source>
</reference>
<name>A0AAE1ZK11_SCHME</name>
<dbReference type="PROSITE" id="PS50106">
    <property type="entry name" value="PDZ"/>
    <property type="match status" value="1"/>
</dbReference>
<gene>
    <name evidence="5" type="ORF">MN116_000840</name>
</gene>
<dbReference type="Pfam" id="PF01843">
    <property type="entry name" value="DIL"/>
    <property type="match status" value="1"/>
</dbReference>
<feature type="domain" description="Dilute" evidence="4">
    <location>
        <begin position="1116"/>
        <end position="1444"/>
    </location>
</feature>
<feature type="domain" description="Ras-associating" evidence="3">
    <location>
        <begin position="37"/>
        <end position="130"/>
    </location>
</feature>
<feature type="compositionally biased region" description="Low complexity" evidence="1">
    <location>
        <begin position="1951"/>
        <end position="1961"/>
    </location>
</feature>
<dbReference type="Pfam" id="PF00788">
    <property type="entry name" value="RA"/>
    <property type="match status" value="2"/>
</dbReference>
<dbReference type="SUPFAM" id="SSF54236">
    <property type="entry name" value="Ubiquitin-like"/>
    <property type="match status" value="2"/>
</dbReference>
<dbReference type="PANTHER" id="PTHR10398:SF2">
    <property type="entry name" value="AFADIN"/>
    <property type="match status" value="1"/>
</dbReference>